<evidence type="ECO:0000256" key="6">
    <source>
        <dbReference type="ARBA" id="ARBA00023242"/>
    </source>
</evidence>
<dbReference type="PANTHER" id="PTHR12144">
    <property type="entry name" value="NEGATIVE ELONGATION FACTOR D"/>
    <property type="match status" value="1"/>
</dbReference>
<keyword evidence="4" id="KW-0805">Transcription regulation</keyword>
<gene>
    <name evidence="7" type="ORF">RMAR00112_LOCUS12912</name>
    <name evidence="8" type="ORF">RMAR00112_LOCUS12917</name>
</gene>
<dbReference type="GO" id="GO:0034244">
    <property type="term" value="P:negative regulation of transcription elongation by RNA polymerase II"/>
    <property type="evidence" value="ECO:0007669"/>
    <property type="project" value="TreeGrafter"/>
</dbReference>
<sequence length="359" mass="39222">MGDLEKAEELLVELRRVDRLSHPGVIGLVEEYLRCGGDEKKVRQALVDGFVGYEAACAQLSIWLTALKKDSGEASEEVANSCLENLVMQKFDPKLADQIFLETGKAPDWLESMIRDPFWCSVLRKLNSSAKSSAVLDYAIRRMDMAISVSDIGGTSGNGMNVTALEDPHVFSTLLAEGVLGVTSATTDAGFHVEMNRLAKLACFDERSFVYTSRVLSEALRTSSGEKQKLLSRILQEIQAEAIKQCSGSEQGLAFVLRIALLFSWNGHDDVEKILDALMKTMFGTPTLEEIELLKSYVKNGGKGLSDPICLPQVLQRLLFALFVPGGYGATDPKGRELLSEVIARSISSESSTAESLSK</sequence>
<comment type="subcellular location">
    <subcellularLocation>
        <location evidence="1">Nucleus</location>
    </subcellularLocation>
</comment>
<evidence type="ECO:0000256" key="5">
    <source>
        <dbReference type="ARBA" id="ARBA00023163"/>
    </source>
</evidence>
<dbReference type="AlphaFoldDB" id="A0A7S3ECI8"/>
<keyword evidence="3" id="KW-0678">Repressor</keyword>
<evidence type="ECO:0000313" key="8">
    <source>
        <dbReference type="EMBL" id="CAE0044942.1"/>
    </source>
</evidence>
<evidence type="ECO:0000313" key="7">
    <source>
        <dbReference type="EMBL" id="CAE0044937.1"/>
    </source>
</evidence>
<name>A0A7S3ECI8_9RHOD</name>
<organism evidence="7">
    <name type="scientific">Rhodosorus marinus</name>
    <dbReference type="NCBI Taxonomy" id="101924"/>
    <lineage>
        <taxon>Eukaryota</taxon>
        <taxon>Rhodophyta</taxon>
        <taxon>Stylonematophyceae</taxon>
        <taxon>Stylonematales</taxon>
        <taxon>Stylonemataceae</taxon>
        <taxon>Rhodosorus</taxon>
    </lineage>
</organism>
<keyword evidence="6" id="KW-0539">Nucleus</keyword>
<dbReference type="Pfam" id="PF04858">
    <property type="entry name" value="TH1"/>
    <property type="match status" value="1"/>
</dbReference>
<protein>
    <submittedName>
        <fullName evidence="7">Uncharacterized protein</fullName>
    </submittedName>
</protein>
<dbReference type="EMBL" id="HBHW01016644">
    <property type="protein sequence ID" value="CAE0044937.1"/>
    <property type="molecule type" value="Transcribed_RNA"/>
</dbReference>
<evidence type="ECO:0000256" key="1">
    <source>
        <dbReference type="ARBA" id="ARBA00004123"/>
    </source>
</evidence>
<reference evidence="7" key="1">
    <citation type="submission" date="2021-01" db="EMBL/GenBank/DDBJ databases">
        <authorList>
            <person name="Corre E."/>
            <person name="Pelletier E."/>
            <person name="Niang G."/>
            <person name="Scheremetjew M."/>
            <person name="Finn R."/>
            <person name="Kale V."/>
            <person name="Holt S."/>
            <person name="Cochrane G."/>
            <person name="Meng A."/>
            <person name="Brown T."/>
            <person name="Cohen L."/>
        </authorList>
    </citation>
    <scope>NUCLEOTIDE SEQUENCE</scope>
    <source>
        <strain evidence="7">CCMP 769</strain>
    </source>
</reference>
<proteinExistence type="inferred from homology"/>
<evidence type="ECO:0000256" key="2">
    <source>
        <dbReference type="ARBA" id="ARBA00005726"/>
    </source>
</evidence>
<accession>A0A7S3ECI8</accession>
<dbReference type="EMBL" id="HBHW01016649">
    <property type="protein sequence ID" value="CAE0044942.1"/>
    <property type="molecule type" value="Transcribed_RNA"/>
</dbReference>
<keyword evidence="5" id="KW-0804">Transcription</keyword>
<dbReference type="GO" id="GO:0032021">
    <property type="term" value="C:NELF complex"/>
    <property type="evidence" value="ECO:0007669"/>
    <property type="project" value="TreeGrafter"/>
</dbReference>
<dbReference type="PANTHER" id="PTHR12144:SF0">
    <property type="entry name" value="NEGATIVE ELONGATION FACTOR C_D"/>
    <property type="match status" value="1"/>
</dbReference>
<dbReference type="GO" id="GO:0003723">
    <property type="term" value="F:RNA binding"/>
    <property type="evidence" value="ECO:0007669"/>
    <property type="project" value="TreeGrafter"/>
</dbReference>
<evidence type="ECO:0000256" key="3">
    <source>
        <dbReference type="ARBA" id="ARBA00022491"/>
    </source>
</evidence>
<evidence type="ECO:0000256" key="4">
    <source>
        <dbReference type="ARBA" id="ARBA00023015"/>
    </source>
</evidence>
<comment type="similarity">
    <text evidence="2">Belongs to the NELF-D family.</text>
</comment>
<dbReference type="InterPro" id="IPR006942">
    <property type="entry name" value="TH1"/>
</dbReference>